<evidence type="ECO:0000313" key="4">
    <source>
        <dbReference type="Proteomes" id="UP000198858"/>
    </source>
</evidence>
<protein>
    <recommendedName>
        <fullName evidence="2">DUF4136 domain-containing protein</fullName>
    </recommendedName>
</protein>
<dbReference type="EMBL" id="LT629745">
    <property type="protein sequence ID" value="SDS04907.1"/>
    <property type="molecule type" value="Genomic_DNA"/>
</dbReference>
<evidence type="ECO:0000256" key="1">
    <source>
        <dbReference type="SAM" id="SignalP"/>
    </source>
</evidence>
<proteinExistence type="predicted"/>
<feature type="chain" id="PRO_5009256130" description="DUF4136 domain-containing protein" evidence="1">
    <location>
        <begin position="22"/>
        <end position="173"/>
    </location>
</feature>
<feature type="signal peptide" evidence="1">
    <location>
        <begin position="1"/>
        <end position="21"/>
    </location>
</feature>
<sequence length="173" mass="19262">MKLFKYSILLLFVAACNAPQAVYDYDQKVNFDQYSTYSIFPDFQSGLSQLDDSRLLESLKSGLKEKGFTDSENPGIYVNVYTEEFQQDNRSRVGVGIGGGGGNVGVGVSGGVPIGQMDTYLKLTFDFINVEKDVLIWQAVVESPFRFDADPQKRKESFDKIVAKALEGYPPKK</sequence>
<dbReference type="Gene3D" id="3.30.160.670">
    <property type="match status" value="1"/>
</dbReference>
<dbReference type="Proteomes" id="UP000198858">
    <property type="component" value="Chromosome I"/>
</dbReference>
<reference evidence="3 4" key="1">
    <citation type="submission" date="2016-10" db="EMBL/GenBank/DDBJ databases">
        <authorList>
            <person name="Varghese N."/>
            <person name="Submissions S."/>
        </authorList>
    </citation>
    <scope>NUCLEOTIDE SEQUENCE [LARGE SCALE GENOMIC DNA]</scope>
    <source>
        <strain evidence="3 4">Mar_2010_102</strain>
    </source>
</reference>
<evidence type="ECO:0000313" key="3">
    <source>
        <dbReference type="EMBL" id="SDS04907.1"/>
    </source>
</evidence>
<dbReference type="InterPro" id="IPR025411">
    <property type="entry name" value="DUF4136"/>
</dbReference>
<accession>A0A1H1P120</accession>
<dbReference type="Pfam" id="PF13590">
    <property type="entry name" value="DUF4136"/>
    <property type="match status" value="1"/>
</dbReference>
<dbReference type="PROSITE" id="PS51257">
    <property type="entry name" value="PROKAR_LIPOPROTEIN"/>
    <property type="match status" value="1"/>
</dbReference>
<name>A0A1H1P120_9FLAO</name>
<keyword evidence="1" id="KW-0732">Signal</keyword>
<evidence type="ECO:0000259" key="2">
    <source>
        <dbReference type="Pfam" id="PF13590"/>
    </source>
</evidence>
<dbReference type="AlphaFoldDB" id="A0A1H1P120"/>
<keyword evidence="4" id="KW-1185">Reference proteome</keyword>
<feature type="domain" description="DUF4136" evidence="2">
    <location>
        <begin position="22"/>
        <end position="171"/>
    </location>
</feature>
<gene>
    <name evidence="3" type="ORF">SAMN04488552_1939</name>
</gene>
<dbReference type="STRING" id="1250231.SAMN04488552_1939"/>
<dbReference type="RefSeq" id="WP_089662259.1">
    <property type="nucleotide sequence ID" value="NZ_LT629745.1"/>
</dbReference>
<organism evidence="3 4">
    <name type="scientific">Christiangramia echinicola</name>
    <dbReference type="NCBI Taxonomy" id="279359"/>
    <lineage>
        <taxon>Bacteria</taxon>
        <taxon>Pseudomonadati</taxon>
        <taxon>Bacteroidota</taxon>
        <taxon>Flavobacteriia</taxon>
        <taxon>Flavobacteriales</taxon>
        <taxon>Flavobacteriaceae</taxon>
        <taxon>Christiangramia</taxon>
    </lineage>
</organism>